<reference evidence="1" key="1">
    <citation type="journal article" date="2005" name="Environ. Microbiol.">
        <title>Genetic and functional properties of uncultivated thermophilic crenarchaeotes from a subsurface gold mine as revealed by analysis of genome fragments.</title>
        <authorList>
            <person name="Nunoura T."/>
            <person name="Hirayama H."/>
            <person name="Takami H."/>
            <person name="Oida H."/>
            <person name="Nishi S."/>
            <person name="Shimamura S."/>
            <person name="Suzuki Y."/>
            <person name="Inagaki F."/>
            <person name="Takai K."/>
            <person name="Nealson K.H."/>
            <person name="Horikoshi K."/>
        </authorList>
    </citation>
    <scope>NUCLEOTIDE SEQUENCE</scope>
</reference>
<dbReference type="EMBL" id="AP011711">
    <property type="protein sequence ID" value="BAL55170.1"/>
    <property type="molecule type" value="Genomic_DNA"/>
</dbReference>
<reference evidence="1" key="2">
    <citation type="journal article" date="2012" name="PLoS ONE">
        <title>A Deeply Branching Thermophilic Bacterium with an Ancient Acetyl-CoA Pathway Dominates a Subsurface Ecosystem.</title>
        <authorList>
            <person name="Takami H."/>
            <person name="Noguchi H."/>
            <person name="Takaki Y."/>
            <person name="Uchiyama I."/>
            <person name="Toyoda A."/>
            <person name="Nishi S."/>
            <person name="Chee G.-J."/>
            <person name="Arai W."/>
            <person name="Nunoura T."/>
            <person name="Itoh T."/>
            <person name="Hattori M."/>
            <person name="Takai K."/>
        </authorList>
    </citation>
    <scope>NUCLEOTIDE SEQUENCE</scope>
</reference>
<name>H5SG84_9BACT</name>
<dbReference type="InterPro" id="IPR013321">
    <property type="entry name" value="Arc_rbn_hlx_hlx"/>
</dbReference>
<dbReference type="AlphaFoldDB" id="H5SG84"/>
<sequence length="131" mass="15167">MKKNYRELAKRFEITIFADPDDPNWFCARVPDIPTIFTGGPNPTAALQQAQEAIEGYLTICEEDGLPICKPKPAYTEEITVRLPRDVHRHLLRHAERQGRSIQEVISEILEQELHNQHTSSRRRTVHSNRL</sequence>
<dbReference type="SUPFAM" id="SSF143100">
    <property type="entry name" value="TTHA1013/TTHA0281-like"/>
    <property type="match status" value="1"/>
</dbReference>
<dbReference type="InterPro" id="IPR010985">
    <property type="entry name" value="Ribbon_hlx_hlx"/>
</dbReference>
<proteinExistence type="predicted"/>
<gene>
    <name evidence="1" type="ORF">HGMM_F23G10C23</name>
</gene>
<dbReference type="SUPFAM" id="SSF47598">
    <property type="entry name" value="Ribbon-helix-helix"/>
    <property type="match status" value="1"/>
</dbReference>
<dbReference type="Gene3D" id="1.10.1220.10">
    <property type="entry name" value="Met repressor-like"/>
    <property type="match status" value="1"/>
</dbReference>
<dbReference type="Gene3D" id="3.30.160.250">
    <property type="match status" value="1"/>
</dbReference>
<organism evidence="1">
    <name type="scientific">uncultured Acetothermia bacterium</name>
    <dbReference type="NCBI Taxonomy" id="236499"/>
    <lineage>
        <taxon>Bacteria</taxon>
        <taxon>Candidatus Bipolaricaulota</taxon>
        <taxon>environmental samples</taxon>
    </lineage>
</organism>
<dbReference type="GO" id="GO:0006355">
    <property type="term" value="P:regulation of DNA-templated transcription"/>
    <property type="evidence" value="ECO:0007669"/>
    <property type="project" value="InterPro"/>
</dbReference>
<accession>H5SG84</accession>
<protein>
    <submittedName>
        <fullName evidence="1">HicB family protein</fullName>
    </submittedName>
</protein>
<dbReference type="InterPro" id="IPR035069">
    <property type="entry name" value="TTHA1013/TTHA0281-like"/>
</dbReference>
<evidence type="ECO:0000313" key="1">
    <source>
        <dbReference type="EMBL" id="BAL55170.1"/>
    </source>
</evidence>